<dbReference type="Proteomes" id="UP001142292">
    <property type="component" value="Unassembled WGS sequence"/>
</dbReference>
<accession>A0ABQ5T441</accession>
<reference evidence="1" key="1">
    <citation type="journal article" date="2014" name="Int. J. Syst. Evol. Microbiol.">
        <title>Complete genome of a new Firmicutes species belonging to the dominant human colonic microbiota ('Ruminococcus bicirculans') reveals two chromosomes and a selective capacity to utilize plant glucans.</title>
        <authorList>
            <consortium name="NISC Comparative Sequencing Program"/>
            <person name="Wegmann U."/>
            <person name="Louis P."/>
            <person name="Goesmann A."/>
            <person name="Henrissat B."/>
            <person name="Duncan S.H."/>
            <person name="Flint H.J."/>
        </authorList>
    </citation>
    <scope>NUCLEOTIDE SEQUENCE</scope>
    <source>
        <strain evidence="1">VKM Ac-1246</strain>
    </source>
</reference>
<reference evidence="1" key="2">
    <citation type="submission" date="2023-01" db="EMBL/GenBank/DDBJ databases">
        <authorList>
            <person name="Sun Q."/>
            <person name="Evtushenko L."/>
        </authorList>
    </citation>
    <scope>NUCLEOTIDE SEQUENCE</scope>
    <source>
        <strain evidence="1">VKM Ac-1246</strain>
    </source>
</reference>
<keyword evidence="2" id="KW-1185">Reference proteome</keyword>
<dbReference type="EMBL" id="BSEL01000007">
    <property type="protein sequence ID" value="GLJ69916.1"/>
    <property type="molecule type" value="Genomic_DNA"/>
</dbReference>
<dbReference type="RefSeq" id="WP_189118327.1">
    <property type="nucleotide sequence ID" value="NZ_BMRK01000006.1"/>
</dbReference>
<gene>
    <name evidence="1" type="ORF">GCM10017579_39520</name>
</gene>
<proteinExistence type="predicted"/>
<name>A0ABQ5T441_9ACTN</name>
<sequence length="183" mass="18938">MPEFTIQPDPALWHEVPGPIGESRFVAERSAGLHGDAAQIAATMARLAVAARGTTEDLTLLLQEPQSALYAVATFSLYTDRAPAGTAKDALTLVTGGQVGPWDPTVVPVELGPVRGFRVSELHESEDEIGGSDATGLHLTQTTYVVSVGGNLGTVALSPAPSPAAGMVLALVEPVISTWEVTA</sequence>
<comment type="caution">
    <text evidence="1">The sequence shown here is derived from an EMBL/GenBank/DDBJ whole genome shotgun (WGS) entry which is preliminary data.</text>
</comment>
<evidence type="ECO:0000313" key="2">
    <source>
        <dbReference type="Proteomes" id="UP001142292"/>
    </source>
</evidence>
<evidence type="ECO:0000313" key="1">
    <source>
        <dbReference type="EMBL" id="GLJ69916.1"/>
    </source>
</evidence>
<protein>
    <submittedName>
        <fullName evidence="1">Uncharacterized protein</fullName>
    </submittedName>
</protein>
<organism evidence="1 2">
    <name type="scientific">Nocardioides luteus</name>
    <dbReference type="NCBI Taxonomy" id="1844"/>
    <lineage>
        <taxon>Bacteria</taxon>
        <taxon>Bacillati</taxon>
        <taxon>Actinomycetota</taxon>
        <taxon>Actinomycetes</taxon>
        <taxon>Propionibacteriales</taxon>
        <taxon>Nocardioidaceae</taxon>
        <taxon>Nocardioides</taxon>
    </lineage>
</organism>